<accession>A0A976QSD4</accession>
<feature type="compositionally biased region" description="Basic and acidic residues" evidence="2">
    <location>
        <begin position="363"/>
        <end position="373"/>
    </location>
</feature>
<gene>
    <name evidence="4" type="ORF">MACK_000800</name>
</gene>
<feature type="compositionally biased region" description="Low complexity" evidence="2">
    <location>
        <begin position="451"/>
        <end position="463"/>
    </location>
</feature>
<feature type="chain" id="PRO_5037087232" evidence="3">
    <location>
        <begin position="21"/>
        <end position="824"/>
    </location>
</feature>
<keyword evidence="3" id="KW-0732">Signal</keyword>
<feature type="compositionally biased region" description="Polar residues" evidence="2">
    <location>
        <begin position="312"/>
        <end position="332"/>
    </location>
</feature>
<evidence type="ECO:0000256" key="3">
    <source>
        <dbReference type="SAM" id="SignalP"/>
    </source>
</evidence>
<evidence type="ECO:0000256" key="2">
    <source>
        <dbReference type="SAM" id="MobiDB-lite"/>
    </source>
</evidence>
<protein>
    <submittedName>
        <fullName evidence="4">Uncharacterized protein</fullName>
    </submittedName>
</protein>
<evidence type="ECO:0000313" key="4">
    <source>
        <dbReference type="EMBL" id="UKK00726.2"/>
    </source>
</evidence>
<feature type="signal peptide" evidence="3">
    <location>
        <begin position="1"/>
        <end position="20"/>
    </location>
</feature>
<name>A0A976QSD4_THEOR</name>
<feature type="coiled-coil region" evidence="1">
    <location>
        <begin position="574"/>
        <end position="611"/>
    </location>
</feature>
<dbReference type="EMBL" id="CP056069">
    <property type="protein sequence ID" value="UKK00726.2"/>
    <property type="molecule type" value="Genomic_DNA"/>
</dbReference>
<proteinExistence type="predicted"/>
<keyword evidence="1" id="KW-0175">Coiled coil</keyword>
<reference evidence="4" key="1">
    <citation type="submission" date="2022-07" db="EMBL/GenBank/DDBJ databases">
        <title>Evaluation of T. orientalis genome assembly methods using nanopore sequencing and analysis of variation between genomes.</title>
        <authorList>
            <person name="Yam J."/>
            <person name="Micallef M.L."/>
            <person name="Liu M."/>
            <person name="Djordjevic S.P."/>
            <person name="Bogema D.R."/>
            <person name="Jenkins C."/>
        </authorList>
    </citation>
    <scope>NUCLEOTIDE SEQUENCE</scope>
    <source>
        <strain evidence="4">Goon Nure</strain>
    </source>
</reference>
<organism evidence="4 5">
    <name type="scientific">Theileria orientalis</name>
    <dbReference type="NCBI Taxonomy" id="68886"/>
    <lineage>
        <taxon>Eukaryota</taxon>
        <taxon>Sar</taxon>
        <taxon>Alveolata</taxon>
        <taxon>Apicomplexa</taxon>
        <taxon>Aconoidasida</taxon>
        <taxon>Piroplasmida</taxon>
        <taxon>Theileriidae</taxon>
        <taxon>Theileria</taxon>
    </lineage>
</organism>
<evidence type="ECO:0000256" key="1">
    <source>
        <dbReference type="SAM" id="Coils"/>
    </source>
</evidence>
<feature type="region of interest" description="Disordered" evidence="2">
    <location>
        <begin position="445"/>
        <end position="509"/>
    </location>
</feature>
<feature type="compositionally biased region" description="Low complexity" evidence="2">
    <location>
        <begin position="340"/>
        <end position="352"/>
    </location>
</feature>
<feature type="region of interest" description="Disordered" evidence="2">
    <location>
        <begin position="397"/>
        <end position="421"/>
    </location>
</feature>
<dbReference type="Proteomes" id="UP000244811">
    <property type="component" value="Chromosome 1"/>
</dbReference>
<dbReference type="AlphaFoldDB" id="A0A976QSD4"/>
<sequence length="824" mass="95244">MRFILIYMWILKIHVNSVKTLTTIDISKDIEDVKIGRHDTNLSNTKHYNVTIKPDLKISKVVDGDIRIWQNAYGGEKCTYCHVWNYKRKPVLVMLFIQQFNDFYVIFRYRLFHGAWVPISKTLYNEIAKAIADFTGDEFDLEVDINQRFNPDMLTIHVSAFDQYSSYKLTPAVGYHIDRVRFAQTMLWQRTEYQEEVLEIVLLVNDGKFEYMSIMYETYYETADTIYYRYESKWERTSREDFFHKPDPPRTLKPHVFLSESRNADFNNPDEAIEPTSSVQQGQVEEVSPASAKFRGLTSRPFFGPKKKHSTSSDSPGFSRVPGSSPQPSTSAGAYGAARPSVSSSYPQPSTSREQEGATPKHLSSDLFKKPEPPKAQQTRLKLHPADFVRPWERTHKVRPPLTTGGSFSSSRGFHHSIHSKFTPKRPTRLWKGLAPATFCYPSQVAKDMSRPPSRSDPQPSTSGVQPSTSGDRASSSTRRNQQPGKEQQPSTSEEYETPATSFSYRQTRSRGSIYRPLPVYLCDHHVNKQPPEVQPIEPVSEPESFQMSELITSVYPDLSGDNPDLSQVPENYMKILEKTDNQLENDLSNFEEYLEEFEEYEFTNKRHKRRKGDSKFFEESRKINTDTNNGVILNLHEIQDGHRDYIIERQTYYGVAVFKITPTGNVHFNSVVAGDKIAWTNHNYGTCHVVKAVVMNGRYCAIEILVKRISNLSYLHYKYEKGYYTSVHTPTYMTFVTKYAAELYEETKKLAEDRSNRLGNREERDKLTQAILKEQEEITKECYKQYERGESSTLESGVEPFSLTAKRRIRVRKRKRQPEPPIN</sequence>
<evidence type="ECO:0000313" key="5">
    <source>
        <dbReference type="Proteomes" id="UP000244811"/>
    </source>
</evidence>
<feature type="region of interest" description="Disordered" evidence="2">
    <location>
        <begin position="263"/>
        <end position="381"/>
    </location>
</feature>
<feature type="compositionally biased region" description="Polar residues" evidence="2">
    <location>
        <begin position="464"/>
        <end position="509"/>
    </location>
</feature>